<gene>
    <name evidence="14" type="ORF">ACFO0J_14475</name>
</gene>
<proteinExistence type="predicted"/>
<dbReference type="PANTHER" id="PTHR45436:SF1">
    <property type="entry name" value="SENSOR PROTEIN QSEC"/>
    <property type="match status" value="1"/>
</dbReference>
<dbReference type="InterPro" id="IPR036890">
    <property type="entry name" value="HATPase_C_sf"/>
</dbReference>
<comment type="catalytic activity">
    <reaction evidence="1">
        <text>ATP + protein L-histidine = ADP + protein N-phospho-L-histidine.</text>
        <dbReference type="EC" id="2.7.13.3"/>
    </reaction>
</comment>
<accession>A0ABV8S2E9</accession>
<dbReference type="SMART" id="SM00387">
    <property type="entry name" value="HATPase_c"/>
    <property type="match status" value="1"/>
</dbReference>
<keyword evidence="9" id="KW-0902">Two-component regulatory system</keyword>
<dbReference type="PROSITE" id="PS50109">
    <property type="entry name" value="HIS_KIN"/>
    <property type="match status" value="1"/>
</dbReference>
<feature type="domain" description="Histidine kinase" evidence="12">
    <location>
        <begin position="131"/>
        <end position="344"/>
    </location>
</feature>
<dbReference type="InterPro" id="IPR036097">
    <property type="entry name" value="HisK_dim/P_sf"/>
</dbReference>
<evidence type="ECO:0000256" key="1">
    <source>
        <dbReference type="ARBA" id="ARBA00000085"/>
    </source>
</evidence>
<dbReference type="SMART" id="SM00388">
    <property type="entry name" value="HisKA"/>
    <property type="match status" value="1"/>
</dbReference>
<dbReference type="Pfam" id="PF00512">
    <property type="entry name" value="HisKA"/>
    <property type="match status" value="1"/>
</dbReference>
<dbReference type="CDD" id="cd00082">
    <property type="entry name" value="HisKA"/>
    <property type="match status" value="1"/>
</dbReference>
<comment type="caution">
    <text evidence="14">The sequence shown here is derived from an EMBL/GenBank/DDBJ whole genome shotgun (WGS) entry which is preliminary data.</text>
</comment>
<keyword evidence="5" id="KW-0808">Transferase</keyword>
<evidence type="ECO:0000313" key="14">
    <source>
        <dbReference type="EMBL" id="MFC4299245.1"/>
    </source>
</evidence>
<dbReference type="PRINTS" id="PR00344">
    <property type="entry name" value="BCTRLSENSOR"/>
</dbReference>
<dbReference type="InterPro" id="IPR003594">
    <property type="entry name" value="HATPase_dom"/>
</dbReference>
<dbReference type="Pfam" id="PF02518">
    <property type="entry name" value="HATPase_c"/>
    <property type="match status" value="1"/>
</dbReference>
<evidence type="ECO:0000259" key="12">
    <source>
        <dbReference type="PROSITE" id="PS50109"/>
    </source>
</evidence>
<evidence type="ECO:0000256" key="7">
    <source>
        <dbReference type="ARBA" id="ARBA00022777"/>
    </source>
</evidence>
<dbReference type="Gene3D" id="1.10.287.130">
    <property type="match status" value="1"/>
</dbReference>
<dbReference type="InterPro" id="IPR004358">
    <property type="entry name" value="Sig_transdc_His_kin-like_C"/>
</dbReference>
<keyword evidence="7 14" id="KW-0418">Kinase</keyword>
<name>A0ABV8S2E9_9BURK</name>
<reference evidence="15" key="1">
    <citation type="journal article" date="2019" name="Int. J. Syst. Evol. Microbiol.">
        <title>The Global Catalogue of Microorganisms (GCM) 10K type strain sequencing project: providing services to taxonomists for standard genome sequencing and annotation.</title>
        <authorList>
            <consortium name="The Broad Institute Genomics Platform"/>
            <consortium name="The Broad Institute Genome Sequencing Center for Infectious Disease"/>
            <person name="Wu L."/>
            <person name="Ma J."/>
        </authorList>
    </citation>
    <scope>NUCLEOTIDE SEQUENCE [LARGE SCALE GENOMIC DNA]</scope>
    <source>
        <strain evidence="15">CGMCC 1.19029</strain>
    </source>
</reference>
<dbReference type="Gene3D" id="3.30.565.10">
    <property type="entry name" value="Histidine kinase-like ATPase, C-terminal domain"/>
    <property type="match status" value="1"/>
</dbReference>
<dbReference type="InterPro" id="IPR003660">
    <property type="entry name" value="HAMP_dom"/>
</dbReference>
<keyword evidence="6 11" id="KW-0812">Transmembrane</keyword>
<evidence type="ECO:0000256" key="4">
    <source>
        <dbReference type="ARBA" id="ARBA00022553"/>
    </source>
</evidence>
<evidence type="ECO:0000256" key="10">
    <source>
        <dbReference type="ARBA" id="ARBA00023136"/>
    </source>
</evidence>
<evidence type="ECO:0000256" key="6">
    <source>
        <dbReference type="ARBA" id="ARBA00022692"/>
    </source>
</evidence>
<evidence type="ECO:0000313" key="15">
    <source>
        <dbReference type="Proteomes" id="UP001595756"/>
    </source>
</evidence>
<dbReference type="EC" id="2.7.13.3" evidence="3"/>
<keyword evidence="4" id="KW-0597">Phosphoprotein</keyword>
<evidence type="ECO:0000259" key="13">
    <source>
        <dbReference type="PROSITE" id="PS50885"/>
    </source>
</evidence>
<dbReference type="PANTHER" id="PTHR45436">
    <property type="entry name" value="SENSOR HISTIDINE KINASE YKOH"/>
    <property type="match status" value="1"/>
</dbReference>
<keyword evidence="15" id="KW-1185">Reference proteome</keyword>
<evidence type="ECO:0000256" key="2">
    <source>
        <dbReference type="ARBA" id="ARBA00004370"/>
    </source>
</evidence>
<keyword evidence="10 11" id="KW-0472">Membrane</keyword>
<dbReference type="Proteomes" id="UP001595756">
    <property type="component" value="Unassembled WGS sequence"/>
</dbReference>
<dbReference type="InterPro" id="IPR003661">
    <property type="entry name" value="HisK_dim/P_dom"/>
</dbReference>
<feature type="transmembrane region" description="Helical" evidence="11">
    <location>
        <begin position="47"/>
        <end position="67"/>
    </location>
</feature>
<evidence type="ECO:0000256" key="3">
    <source>
        <dbReference type="ARBA" id="ARBA00012438"/>
    </source>
</evidence>
<feature type="transmembrane region" description="Helical" evidence="11">
    <location>
        <begin position="12"/>
        <end position="32"/>
    </location>
</feature>
<sequence>MIPRDSLARRLVRRLLPAFFILAAIDLLATWFMTGVIRPQPWLLRDLFWTMMLTQGLLVVLFVWVLISGIRSELASINRLADDIRQRSIEDLQPLDTAGLPSEIAPLVLHFNDLLVRLDDSVQAQRRFIGHAAHQLRTPLAGLKVESELMLGQDLPEDIRVRAGRIKSVTDHMIRMGQQLLILARAEHAARPQDSFVRLDLCEWMRQAGGEWLSRTRDQSLDLQLVAPDAVVWVDGDPVLLGELLGNLIDNALRYGRGARSIVLRVMANPPSFSVEDDGAGIQAEDLDRVFEAFYRAADAGQGGSGLGLAIVREIARAHGAWWKVASRPAFPGTRVTLVFPGPRRGACLTRAE</sequence>
<dbReference type="GO" id="GO:0016301">
    <property type="term" value="F:kinase activity"/>
    <property type="evidence" value="ECO:0007669"/>
    <property type="project" value="UniProtKB-KW"/>
</dbReference>
<organism evidence="14 15">
    <name type="scientific">Castellaniella hirudinis</name>
    <dbReference type="NCBI Taxonomy" id="1144617"/>
    <lineage>
        <taxon>Bacteria</taxon>
        <taxon>Pseudomonadati</taxon>
        <taxon>Pseudomonadota</taxon>
        <taxon>Betaproteobacteria</taxon>
        <taxon>Burkholderiales</taxon>
        <taxon>Alcaligenaceae</taxon>
        <taxon>Castellaniella</taxon>
    </lineage>
</organism>
<keyword evidence="8 11" id="KW-1133">Transmembrane helix</keyword>
<dbReference type="RefSeq" id="WP_376814165.1">
    <property type="nucleotide sequence ID" value="NZ_JBHSDY010000010.1"/>
</dbReference>
<evidence type="ECO:0000256" key="8">
    <source>
        <dbReference type="ARBA" id="ARBA00022989"/>
    </source>
</evidence>
<protein>
    <recommendedName>
        <fullName evidence="3">histidine kinase</fullName>
        <ecNumber evidence="3">2.7.13.3</ecNumber>
    </recommendedName>
</protein>
<feature type="domain" description="HAMP" evidence="13">
    <location>
        <begin position="71"/>
        <end position="123"/>
    </location>
</feature>
<dbReference type="PROSITE" id="PS50885">
    <property type="entry name" value="HAMP"/>
    <property type="match status" value="1"/>
</dbReference>
<evidence type="ECO:0000256" key="5">
    <source>
        <dbReference type="ARBA" id="ARBA00022679"/>
    </source>
</evidence>
<dbReference type="CDD" id="cd00075">
    <property type="entry name" value="HATPase"/>
    <property type="match status" value="1"/>
</dbReference>
<dbReference type="EMBL" id="JBHSDY010000010">
    <property type="protein sequence ID" value="MFC4299245.1"/>
    <property type="molecule type" value="Genomic_DNA"/>
</dbReference>
<comment type="subcellular location">
    <subcellularLocation>
        <location evidence="2">Membrane</location>
    </subcellularLocation>
</comment>
<evidence type="ECO:0000256" key="11">
    <source>
        <dbReference type="SAM" id="Phobius"/>
    </source>
</evidence>
<dbReference type="SUPFAM" id="SSF47384">
    <property type="entry name" value="Homodimeric domain of signal transducing histidine kinase"/>
    <property type="match status" value="1"/>
</dbReference>
<dbReference type="InterPro" id="IPR050428">
    <property type="entry name" value="TCS_sensor_his_kinase"/>
</dbReference>
<dbReference type="SUPFAM" id="SSF55874">
    <property type="entry name" value="ATPase domain of HSP90 chaperone/DNA topoisomerase II/histidine kinase"/>
    <property type="match status" value="1"/>
</dbReference>
<evidence type="ECO:0000256" key="9">
    <source>
        <dbReference type="ARBA" id="ARBA00023012"/>
    </source>
</evidence>
<dbReference type="InterPro" id="IPR005467">
    <property type="entry name" value="His_kinase_dom"/>
</dbReference>